<dbReference type="EMBL" id="JX467702">
    <property type="protein sequence ID" value="AGA16209.1"/>
    <property type="molecule type" value="Genomic_DNA"/>
</dbReference>
<reference evidence="1 2" key="1">
    <citation type="journal article" date="2012" name="J. Virol.">
        <title>Genome of Thysanoplusia orichalcea multiple nucleopolyhedrovirus lacks the superoxide dismutase gene.</title>
        <authorList>
            <person name="Wang Y.S."/>
            <person name="Huang G.H."/>
            <person name="Cheng X.H."/>
            <person name="Wang X."/>
            <person name="Garretson T.A."/>
            <person name="Dai L.Y."/>
            <person name="Zhang C.X."/>
            <person name="Cheng X.W."/>
        </authorList>
    </citation>
    <scope>NUCLEOTIDE SEQUENCE [LARGE SCALE GENOMIC DNA]</scope>
    <source>
        <strain evidence="1">P2</strain>
    </source>
</reference>
<evidence type="ECO:0000313" key="1">
    <source>
        <dbReference type="EMBL" id="AGA16209.1"/>
    </source>
</evidence>
<dbReference type="Pfam" id="PF06033">
    <property type="entry name" value="DUF918"/>
    <property type="match status" value="1"/>
</dbReference>
<name>L0CJP8_9ABAC</name>
<dbReference type="Proteomes" id="UP000202315">
    <property type="component" value="Segment"/>
</dbReference>
<dbReference type="RefSeq" id="YP_007250465.1">
    <property type="nucleotide sequence ID" value="NC_019945.1"/>
</dbReference>
<evidence type="ECO:0000313" key="2">
    <source>
        <dbReference type="Proteomes" id="UP000202315"/>
    </source>
</evidence>
<dbReference type="KEGG" id="vg:14340207"/>
<proteinExistence type="predicted"/>
<dbReference type="OrthoDB" id="19330at10239"/>
<protein>
    <submittedName>
        <fullName evidence="1">Uncharacterized protein</fullName>
    </submittedName>
</protein>
<organism evidence="1 2">
    <name type="scientific">Thysanoplusia orichalcea nucleopolyhedrovirus</name>
    <dbReference type="NCBI Taxonomy" id="101850"/>
    <lineage>
        <taxon>Viruses</taxon>
        <taxon>Viruses incertae sedis</taxon>
        <taxon>Naldaviricetes</taxon>
        <taxon>Lefavirales</taxon>
        <taxon>Baculoviridae</taxon>
        <taxon>Alphabaculovirus</taxon>
        <taxon>Alphabaculovirus thorichlaceae</taxon>
    </lineage>
</organism>
<sequence length="161" mass="19254">MKHPVYARYLEFDNVVLDLTDLSYLKFDNTQCEEYIIFMNVKKAFYKNFHMVCDLSLETLTMLVYEKARLIVRQEKFVPPVNFVNFISFNATDNDNSMIIDLCPEARIIVAKKLWPDETYHQRASGFLDFQQRNRVPRPLIELNSKVRDIMDRELEIKLYK</sequence>
<accession>L0CJP8</accession>
<dbReference type="GeneID" id="14340207"/>
<keyword evidence="2" id="KW-1185">Reference proteome</keyword>
<dbReference type="InterPro" id="IPR009264">
    <property type="entry name" value="AcMNPV_Orf57"/>
</dbReference>